<accession>A0A059ZSA6</accession>
<dbReference type="GeneID" id="92930663"/>
<dbReference type="Gene3D" id="1.10.150.130">
    <property type="match status" value="1"/>
</dbReference>
<organism evidence="3 4">
    <name type="scientific">Acidithiobacillus caldus (strain ATCC 51756 / DSM 8584 / KU)</name>
    <dbReference type="NCBI Taxonomy" id="637389"/>
    <lineage>
        <taxon>Bacteria</taxon>
        <taxon>Pseudomonadati</taxon>
        <taxon>Pseudomonadota</taxon>
        <taxon>Acidithiobacillia</taxon>
        <taxon>Acidithiobacillales</taxon>
        <taxon>Acidithiobacillaceae</taxon>
        <taxon>Acidithiobacillus</taxon>
    </lineage>
</organism>
<evidence type="ECO:0000313" key="3">
    <source>
        <dbReference type="EMBL" id="AIA54545.1"/>
    </source>
</evidence>
<gene>
    <name evidence="3" type="ORF">Acaty_c0665</name>
</gene>
<evidence type="ECO:0000313" key="4">
    <source>
        <dbReference type="Proteomes" id="UP000005522"/>
    </source>
</evidence>
<dbReference type="InterPro" id="IPR004107">
    <property type="entry name" value="Integrase_SAM-like_N"/>
</dbReference>
<protein>
    <submittedName>
        <fullName evidence="3">Integron integrase IntIPac</fullName>
    </submittedName>
</protein>
<dbReference type="Proteomes" id="UP000005522">
    <property type="component" value="Chromosome"/>
</dbReference>
<dbReference type="GO" id="GO:0015074">
    <property type="term" value="P:DNA integration"/>
    <property type="evidence" value="ECO:0007669"/>
    <property type="project" value="InterPro"/>
</dbReference>
<feature type="domain" description="Integrase SAM-like N-terminal" evidence="2">
    <location>
        <begin position="2"/>
        <end position="74"/>
    </location>
</feature>
<proteinExistence type="predicted"/>
<evidence type="ECO:0000256" key="1">
    <source>
        <dbReference type="ARBA" id="ARBA00023125"/>
    </source>
</evidence>
<dbReference type="EMBL" id="CP005986">
    <property type="protein sequence ID" value="AIA54545.1"/>
    <property type="molecule type" value="Genomic_DNA"/>
</dbReference>
<sequence length="77" mass="9074">MRARIRALRYSIRTEEAYTDWARRSILFHHMRYPKEMGAAEVEAFLSHLAREHKVSSPTKNQAKAALLLLYKQVFVL</sequence>
<reference evidence="3 4" key="1">
    <citation type="journal article" date="2009" name="J. Bacteriol.">
        <title>Draft genome sequence of the extremely acidophilic bacterium Acidithiobacillus caldus ATCC 51756 reveals metabolic versatility in the genus Acidithiobacillus.</title>
        <authorList>
            <person name="Valdes J."/>
            <person name="Quatrini R."/>
            <person name="Hallberg K."/>
            <person name="Dopson M."/>
            <person name="Valenzuela P.D."/>
            <person name="Holmes D.S."/>
        </authorList>
    </citation>
    <scope>NUCLEOTIDE SEQUENCE [LARGE SCALE GENOMIC DNA]</scope>
    <source>
        <strain evidence="4">ATCC 51756 / DSM 8584 / KU</strain>
    </source>
</reference>
<dbReference type="InterPro" id="IPR010998">
    <property type="entry name" value="Integrase_recombinase_N"/>
</dbReference>
<dbReference type="Pfam" id="PF13495">
    <property type="entry name" value="Phage_int_SAM_4"/>
    <property type="match status" value="1"/>
</dbReference>
<evidence type="ECO:0000259" key="2">
    <source>
        <dbReference type="Pfam" id="PF13495"/>
    </source>
</evidence>
<keyword evidence="1" id="KW-0238">DNA-binding</keyword>
<dbReference type="GO" id="GO:0003677">
    <property type="term" value="F:DNA binding"/>
    <property type="evidence" value="ECO:0007669"/>
    <property type="project" value="UniProtKB-KW"/>
</dbReference>
<name>A0A059ZSA6_ACICK</name>
<dbReference type="RefSeq" id="WP_004870811.1">
    <property type="nucleotide sequence ID" value="NZ_CP005986.1"/>
</dbReference>
<dbReference type="HOGENOM" id="CLU_160081_1_0_6"/>
<dbReference type="KEGG" id="acz:Acaty_c0665"/>
<dbReference type="eggNOG" id="COG4974">
    <property type="taxonomic scope" value="Bacteria"/>
</dbReference>
<dbReference type="AlphaFoldDB" id="A0A059ZSA6"/>